<dbReference type="InterPro" id="IPR009057">
    <property type="entry name" value="Homeodomain-like_sf"/>
</dbReference>
<dbReference type="EMBL" id="BSPB01000001">
    <property type="protein sequence ID" value="GLS12799.1"/>
    <property type="molecule type" value="Genomic_DNA"/>
</dbReference>
<sequence length="233" mass="25972">MVRRTKADAEATRHRLLDAAETLFQHKGVSNTSLHDIAVAAGTTRGAIYWHFKDKADLFNAMMERVSLPLEEALACLGASADRVDDPVRALRLMTRTALRRVATDEQTRRVFEVATHQVEYTTEMSAVRERHLRVRNDCMQQSEQALAAAAARERVHLAMPVSTAALGMHVMIDGLIQNWLLQSEAFDLVNTGTRVLDTYLRGLGFRLPDHETLADNDDAAINAAPQCPTQRP</sequence>
<dbReference type="InterPro" id="IPR013572">
    <property type="entry name" value="Tscrpt_reg_MAATS_C"/>
</dbReference>
<evidence type="ECO:0000256" key="4">
    <source>
        <dbReference type="ARBA" id="ARBA00023163"/>
    </source>
</evidence>
<dbReference type="InterPro" id="IPR036271">
    <property type="entry name" value="Tet_transcr_reg_TetR-rel_C_sf"/>
</dbReference>
<dbReference type="SUPFAM" id="SSF48498">
    <property type="entry name" value="Tetracyclin repressor-like, C-terminal domain"/>
    <property type="match status" value="1"/>
</dbReference>
<dbReference type="PANTHER" id="PTHR30055:SF240">
    <property type="entry name" value="HTH-TYPE TRANSCRIPTIONAL REGULATOR ACRR"/>
    <property type="match status" value="1"/>
</dbReference>
<dbReference type="Pfam" id="PF08361">
    <property type="entry name" value="TetR_C_2"/>
    <property type="match status" value="1"/>
</dbReference>
<dbReference type="PRINTS" id="PR00455">
    <property type="entry name" value="HTHTETR"/>
</dbReference>
<dbReference type="RefSeq" id="WP_284306284.1">
    <property type="nucleotide sequence ID" value="NZ_BSPB01000001.1"/>
</dbReference>
<dbReference type="Gene3D" id="1.10.357.10">
    <property type="entry name" value="Tetracycline Repressor, domain 2"/>
    <property type="match status" value="1"/>
</dbReference>
<comment type="caution">
    <text evidence="7">The sequence shown here is derived from an EMBL/GenBank/DDBJ whole genome shotgun (WGS) entry which is preliminary data.</text>
</comment>
<dbReference type="Pfam" id="PF00440">
    <property type="entry name" value="TetR_N"/>
    <property type="match status" value="1"/>
</dbReference>
<evidence type="ECO:0000313" key="8">
    <source>
        <dbReference type="Proteomes" id="UP001156903"/>
    </source>
</evidence>
<keyword evidence="1" id="KW-0678">Repressor</keyword>
<proteinExistence type="predicted"/>
<keyword evidence="8" id="KW-1185">Reference proteome</keyword>
<reference evidence="8" key="1">
    <citation type="journal article" date="2019" name="Int. J. Syst. Evol. Microbiol.">
        <title>The Global Catalogue of Microorganisms (GCM) 10K type strain sequencing project: providing services to taxonomists for standard genome sequencing and annotation.</title>
        <authorList>
            <consortium name="The Broad Institute Genomics Platform"/>
            <consortium name="The Broad Institute Genome Sequencing Center for Infectious Disease"/>
            <person name="Wu L."/>
            <person name="Ma J."/>
        </authorList>
    </citation>
    <scope>NUCLEOTIDE SEQUENCE [LARGE SCALE GENOMIC DNA]</scope>
    <source>
        <strain evidence="8">NBRC 109341</strain>
    </source>
</reference>
<dbReference type="Proteomes" id="UP001156903">
    <property type="component" value="Unassembled WGS sequence"/>
</dbReference>
<name>A0ABQ6BZ64_9BURK</name>
<gene>
    <name evidence="7" type="ORF">GCM10007935_02250</name>
</gene>
<dbReference type="InterPro" id="IPR050109">
    <property type="entry name" value="HTH-type_TetR-like_transc_reg"/>
</dbReference>
<protein>
    <submittedName>
        <fullName evidence="7">TetR family transcriptional regulator</fullName>
    </submittedName>
</protein>
<evidence type="ECO:0000256" key="1">
    <source>
        <dbReference type="ARBA" id="ARBA00022491"/>
    </source>
</evidence>
<organism evidence="7 8">
    <name type="scientific">Hydrogenophaga electricum</name>
    <dbReference type="NCBI Taxonomy" id="1230953"/>
    <lineage>
        <taxon>Bacteria</taxon>
        <taxon>Pseudomonadati</taxon>
        <taxon>Pseudomonadota</taxon>
        <taxon>Betaproteobacteria</taxon>
        <taxon>Burkholderiales</taxon>
        <taxon>Comamonadaceae</taxon>
        <taxon>Hydrogenophaga</taxon>
    </lineage>
</organism>
<accession>A0ABQ6BZ64</accession>
<feature type="DNA-binding region" description="H-T-H motif" evidence="5">
    <location>
        <begin position="33"/>
        <end position="52"/>
    </location>
</feature>
<feature type="domain" description="HTH tetR-type" evidence="6">
    <location>
        <begin position="10"/>
        <end position="70"/>
    </location>
</feature>
<keyword evidence="4" id="KW-0804">Transcription</keyword>
<keyword evidence="2" id="KW-0805">Transcription regulation</keyword>
<dbReference type="SUPFAM" id="SSF46689">
    <property type="entry name" value="Homeodomain-like"/>
    <property type="match status" value="1"/>
</dbReference>
<evidence type="ECO:0000259" key="6">
    <source>
        <dbReference type="PROSITE" id="PS50977"/>
    </source>
</evidence>
<dbReference type="PROSITE" id="PS50977">
    <property type="entry name" value="HTH_TETR_2"/>
    <property type="match status" value="1"/>
</dbReference>
<dbReference type="InterPro" id="IPR001647">
    <property type="entry name" value="HTH_TetR"/>
</dbReference>
<evidence type="ECO:0000256" key="2">
    <source>
        <dbReference type="ARBA" id="ARBA00023015"/>
    </source>
</evidence>
<keyword evidence="3 5" id="KW-0238">DNA-binding</keyword>
<evidence type="ECO:0000256" key="3">
    <source>
        <dbReference type="ARBA" id="ARBA00023125"/>
    </source>
</evidence>
<evidence type="ECO:0000256" key="5">
    <source>
        <dbReference type="PROSITE-ProRule" id="PRU00335"/>
    </source>
</evidence>
<dbReference type="PANTHER" id="PTHR30055">
    <property type="entry name" value="HTH-TYPE TRANSCRIPTIONAL REGULATOR RUTR"/>
    <property type="match status" value="1"/>
</dbReference>
<evidence type="ECO:0000313" key="7">
    <source>
        <dbReference type="EMBL" id="GLS12799.1"/>
    </source>
</evidence>